<accession>A0A0L8I2Y6</accession>
<gene>
    <name evidence="1" type="ORF">OCBIM_22037391mg</name>
</gene>
<proteinExistence type="predicted"/>
<protein>
    <submittedName>
        <fullName evidence="1">Uncharacterized protein</fullName>
    </submittedName>
</protein>
<sequence>MGQSQRWILMEGTCGGRRPKMMMMMMMEGTCRRKELKMMVQEENDEFRWKSIVCDG</sequence>
<evidence type="ECO:0000313" key="1">
    <source>
        <dbReference type="EMBL" id="KOF95704.1"/>
    </source>
</evidence>
<organism evidence="1">
    <name type="scientific">Octopus bimaculoides</name>
    <name type="common">California two-spotted octopus</name>
    <dbReference type="NCBI Taxonomy" id="37653"/>
    <lineage>
        <taxon>Eukaryota</taxon>
        <taxon>Metazoa</taxon>
        <taxon>Spiralia</taxon>
        <taxon>Lophotrochozoa</taxon>
        <taxon>Mollusca</taxon>
        <taxon>Cephalopoda</taxon>
        <taxon>Coleoidea</taxon>
        <taxon>Octopodiformes</taxon>
        <taxon>Octopoda</taxon>
        <taxon>Incirrata</taxon>
        <taxon>Octopodidae</taxon>
        <taxon>Octopus</taxon>
    </lineage>
</organism>
<reference evidence="1" key="1">
    <citation type="submission" date="2015-07" db="EMBL/GenBank/DDBJ databases">
        <title>MeaNS - Measles Nucleotide Surveillance Program.</title>
        <authorList>
            <person name="Tran T."/>
            <person name="Druce J."/>
        </authorList>
    </citation>
    <scope>NUCLEOTIDE SEQUENCE</scope>
    <source>
        <strain evidence="1">UCB-OBI-ISO-001</strain>
        <tissue evidence="1">Gonad</tissue>
    </source>
</reference>
<dbReference type="EMBL" id="KQ416694">
    <property type="protein sequence ID" value="KOF95704.1"/>
    <property type="molecule type" value="Genomic_DNA"/>
</dbReference>
<dbReference type="AlphaFoldDB" id="A0A0L8I2Y6"/>
<name>A0A0L8I2Y6_OCTBM</name>